<reference evidence="2" key="1">
    <citation type="submission" date="2023-04" db="EMBL/GenBank/DDBJ databases">
        <title>Complete genome sequence of Temperatibacter marinus.</title>
        <authorList>
            <person name="Rong J.-C."/>
            <person name="Yi M.-L."/>
            <person name="Zhao Q."/>
        </authorList>
    </citation>
    <scope>NUCLEOTIDE SEQUENCE</scope>
    <source>
        <strain evidence="2">NBRC 110045</strain>
    </source>
</reference>
<dbReference type="EMBL" id="CP123872">
    <property type="protein sequence ID" value="WND03507.1"/>
    <property type="molecule type" value="Genomic_DNA"/>
</dbReference>
<keyword evidence="2" id="KW-0378">Hydrolase</keyword>
<dbReference type="GO" id="GO:0016020">
    <property type="term" value="C:membrane"/>
    <property type="evidence" value="ECO:0007669"/>
    <property type="project" value="TreeGrafter"/>
</dbReference>
<dbReference type="InterPro" id="IPR050266">
    <property type="entry name" value="AB_hydrolase_sf"/>
</dbReference>
<organism evidence="2 3">
    <name type="scientific">Temperatibacter marinus</name>
    <dbReference type="NCBI Taxonomy" id="1456591"/>
    <lineage>
        <taxon>Bacteria</taxon>
        <taxon>Pseudomonadati</taxon>
        <taxon>Pseudomonadota</taxon>
        <taxon>Alphaproteobacteria</taxon>
        <taxon>Kordiimonadales</taxon>
        <taxon>Temperatibacteraceae</taxon>
        <taxon>Temperatibacter</taxon>
    </lineage>
</organism>
<protein>
    <submittedName>
        <fullName evidence="2">Alpha/beta hydrolase</fullName>
    </submittedName>
</protein>
<dbReference type="PANTHER" id="PTHR43798:SF33">
    <property type="entry name" value="HYDROLASE, PUTATIVE (AFU_ORTHOLOGUE AFUA_2G14860)-RELATED"/>
    <property type="match status" value="1"/>
</dbReference>
<evidence type="ECO:0000313" key="3">
    <source>
        <dbReference type="Proteomes" id="UP001268683"/>
    </source>
</evidence>
<name>A0AA52EJ71_9PROT</name>
<keyword evidence="3" id="KW-1185">Reference proteome</keyword>
<dbReference type="Gene3D" id="3.40.50.1820">
    <property type="entry name" value="alpha/beta hydrolase"/>
    <property type="match status" value="1"/>
</dbReference>
<dbReference type="InterPro" id="IPR000073">
    <property type="entry name" value="AB_hydrolase_1"/>
</dbReference>
<dbReference type="Proteomes" id="UP001268683">
    <property type="component" value="Chromosome"/>
</dbReference>
<evidence type="ECO:0000259" key="1">
    <source>
        <dbReference type="Pfam" id="PF00561"/>
    </source>
</evidence>
<dbReference type="KEGG" id="tmk:QGN29_03860"/>
<proteinExistence type="predicted"/>
<dbReference type="AlphaFoldDB" id="A0AA52EJ71"/>
<dbReference type="RefSeq" id="WP_310799360.1">
    <property type="nucleotide sequence ID" value="NZ_CP123872.1"/>
</dbReference>
<dbReference type="InterPro" id="IPR029058">
    <property type="entry name" value="AB_hydrolase_fold"/>
</dbReference>
<gene>
    <name evidence="2" type="ORF">QGN29_03860</name>
</gene>
<dbReference type="PANTHER" id="PTHR43798">
    <property type="entry name" value="MONOACYLGLYCEROL LIPASE"/>
    <property type="match status" value="1"/>
</dbReference>
<sequence>MKKLTKAYLQGRDGAIHIRKMGSPKNPTLILLHQVPSHGGMFEALMDLLCNDFFCVAIDLPGFGESEMAQATSIEDFAACIWPVIEDVCKGPVHILGHHTGTSVAIELAVSYPEAIASLILSGPALITEDLKALLPTISYTIPYEKDGAHHKKMWQRIVNKDKDGTLPAAVIEREVQSALSLGDHYQHTYLAASDYALIERLPAVQCPTLVFAGTLDILYPAVAPVVRALKGAEQAEIIGGDGYIFDKKVDDIERLCSVFLKAHSAQ</sequence>
<dbReference type="SUPFAM" id="SSF53474">
    <property type="entry name" value="alpha/beta-Hydrolases"/>
    <property type="match status" value="1"/>
</dbReference>
<dbReference type="Pfam" id="PF00561">
    <property type="entry name" value="Abhydrolase_1"/>
    <property type="match status" value="1"/>
</dbReference>
<evidence type="ECO:0000313" key="2">
    <source>
        <dbReference type="EMBL" id="WND03507.1"/>
    </source>
</evidence>
<dbReference type="GO" id="GO:0016787">
    <property type="term" value="F:hydrolase activity"/>
    <property type="evidence" value="ECO:0007669"/>
    <property type="project" value="UniProtKB-KW"/>
</dbReference>
<dbReference type="PRINTS" id="PR00111">
    <property type="entry name" value="ABHYDROLASE"/>
</dbReference>
<feature type="domain" description="AB hydrolase-1" evidence="1">
    <location>
        <begin position="27"/>
        <end position="220"/>
    </location>
</feature>
<accession>A0AA52EJ71</accession>